<gene>
    <name evidence="1" type="ORF">OG814_02385</name>
</gene>
<dbReference type="NCBIfam" id="NF042934">
    <property type="entry name" value="cis_reg_atten"/>
    <property type="match status" value="1"/>
</dbReference>
<accession>A0ABZ1L0Z0</accession>
<dbReference type="RefSeq" id="WP_327166025.1">
    <property type="nucleotide sequence ID" value="NZ_CP108062.1"/>
</dbReference>
<name>A0ABZ1L0Z0_9ACTN</name>
<evidence type="ECO:0000313" key="1">
    <source>
        <dbReference type="EMBL" id="WTR68187.1"/>
    </source>
</evidence>
<dbReference type="EMBL" id="CP108188">
    <property type="protein sequence ID" value="WTR68187.1"/>
    <property type="molecule type" value="Genomic_DNA"/>
</dbReference>
<dbReference type="Proteomes" id="UP001622594">
    <property type="component" value="Chromosome"/>
</dbReference>
<reference evidence="1 2" key="1">
    <citation type="submission" date="2022-10" db="EMBL/GenBank/DDBJ databases">
        <title>The complete genomes of actinobacterial strains from the NBC collection.</title>
        <authorList>
            <person name="Joergensen T.S."/>
            <person name="Alvarez Arevalo M."/>
            <person name="Sterndorff E.B."/>
            <person name="Faurdal D."/>
            <person name="Vuksanovic O."/>
            <person name="Mourched A.-S."/>
            <person name="Charusanti P."/>
            <person name="Shaw S."/>
            <person name="Blin K."/>
            <person name="Weber T."/>
        </authorList>
    </citation>
    <scope>NUCLEOTIDE SEQUENCE [LARGE SCALE GENOMIC DNA]</scope>
    <source>
        <strain evidence="1 2">NBC_00123</strain>
    </source>
</reference>
<protein>
    <submittedName>
        <fullName evidence="1">Uncharacterized protein</fullName>
    </submittedName>
</protein>
<organism evidence="1 2">
    <name type="scientific">Streptomyces zaomyceticus</name>
    <dbReference type="NCBI Taxonomy" id="68286"/>
    <lineage>
        <taxon>Bacteria</taxon>
        <taxon>Bacillati</taxon>
        <taxon>Actinomycetota</taxon>
        <taxon>Actinomycetes</taxon>
        <taxon>Kitasatosporales</taxon>
        <taxon>Streptomycetaceae</taxon>
        <taxon>Streptomyces</taxon>
    </lineage>
</organism>
<sequence>MRASIAAPCEPRANLSAGLLVSAPLVCRRHVDLCRTSSAICPSFRA</sequence>
<proteinExistence type="predicted"/>
<dbReference type="InterPro" id="IPR049979">
    <property type="entry name" value="Cys_resp_CS_actino"/>
</dbReference>
<evidence type="ECO:0000313" key="2">
    <source>
        <dbReference type="Proteomes" id="UP001622594"/>
    </source>
</evidence>
<keyword evidence="2" id="KW-1185">Reference proteome</keyword>